<keyword evidence="3 4" id="KW-0862">Zinc</keyword>
<feature type="zinc finger region" description="TRAF-type" evidence="4">
    <location>
        <begin position="173"/>
        <end position="230"/>
    </location>
</feature>
<dbReference type="AlphaFoldDB" id="A0AAV7JGI0"/>
<name>A0AAV7JGI0_9METZ</name>
<evidence type="ECO:0000313" key="8">
    <source>
        <dbReference type="Proteomes" id="UP001165289"/>
    </source>
</evidence>
<dbReference type="Gene3D" id="3.30.40.10">
    <property type="entry name" value="Zinc/RING finger domain, C3HC4 (zinc finger)"/>
    <property type="match status" value="2"/>
</dbReference>
<protein>
    <submittedName>
        <fullName evidence="7">TNF receptor-associated factor 4</fullName>
    </submittedName>
</protein>
<dbReference type="InterPro" id="IPR001293">
    <property type="entry name" value="Znf_TRAF"/>
</dbReference>
<feature type="zinc finger region" description="TRAF-type" evidence="4">
    <location>
        <begin position="119"/>
        <end position="161"/>
    </location>
</feature>
<feature type="domain" description="TRAF-type" evidence="6">
    <location>
        <begin position="173"/>
        <end position="230"/>
    </location>
</feature>
<comment type="caution">
    <text evidence="7">The sequence shown here is derived from an EMBL/GenBank/DDBJ whole genome shotgun (WGS) entry which is preliminary data.</text>
</comment>
<evidence type="ECO:0000256" key="3">
    <source>
        <dbReference type="ARBA" id="ARBA00022833"/>
    </source>
</evidence>
<dbReference type="PROSITE" id="PS50145">
    <property type="entry name" value="ZF_TRAF"/>
    <property type="match status" value="2"/>
</dbReference>
<proteinExistence type="predicted"/>
<dbReference type="GO" id="GO:0008270">
    <property type="term" value="F:zinc ion binding"/>
    <property type="evidence" value="ECO:0007669"/>
    <property type="project" value="UniProtKB-KW"/>
</dbReference>
<evidence type="ECO:0000313" key="7">
    <source>
        <dbReference type="EMBL" id="KAI6647907.1"/>
    </source>
</evidence>
<feature type="domain" description="TRAF-type" evidence="6">
    <location>
        <begin position="119"/>
        <end position="161"/>
    </location>
</feature>
<dbReference type="Proteomes" id="UP001165289">
    <property type="component" value="Unassembled WGS sequence"/>
</dbReference>
<dbReference type="GO" id="GO:0043122">
    <property type="term" value="P:regulation of canonical NF-kappaB signal transduction"/>
    <property type="evidence" value="ECO:0007669"/>
    <property type="project" value="TreeGrafter"/>
</dbReference>
<dbReference type="PANTHER" id="PTHR10131">
    <property type="entry name" value="TNF RECEPTOR ASSOCIATED FACTOR"/>
    <property type="match status" value="1"/>
</dbReference>
<evidence type="ECO:0000256" key="5">
    <source>
        <dbReference type="SAM" id="Coils"/>
    </source>
</evidence>
<evidence type="ECO:0000256" key="4">
    <source>
        <dbReference type="PROSITE-ProRule" id="PRU00207"/>
    </source>
</evidence>
<keyword evidence="2 4" id="KW-0863">Zinc-finger</keyword>
<keyword evidence="5" id="KW-0175">Coiled coil</keyword>
<keyword evidence="8" id="KW-1185">Reference proteome</keyword>
<evidence type="ECO:0000259" key="6">
    <source>
        <dbReference type="PROSITE" id="PS50145"/>
    </source>
</evidence>
<accession>A0AAV7JGI0</accession>
<dbReference type="SUPFAM" id="SSF49599">
    <property type="entry name" value="TRAF domain-like"/>
    <property type="match status" value="2"/>
</dbReference>
<dbReference type="Pfam" id="PF02176">
    <property type="entry name" value="zf-TRAF"/>
    <property type="match status" value="1"/>
</dbReference>
<evidence type="ECO:0000256" key="1">
    <source>
        <dbReference type="ARBA" id="ARBA00022723"/>
    </source>
</evidence>
<gene>
    <name evidence="7" type="ORF">LOD99_8368</name>
</gene>
<dbReference type="EMBL" id="JAKMXF010000335">
    <property type="protein sequence ID" value="KAI6647907.1"/>
    <property type="molecule type" value="Genomic_DNA"/>
</dbReference>
<keyword evidence="7" id="KW-0675">Receptor</keyword>
<keyword evidence="1 4" id="KW-0479">Metal-binding</keyword>
<evidence type="ECO:0000256" key="2">
    <source>
        <dbReference type="ARBA" id="ARBA00022771"/>
    </source>
</evidence>
<organism evidence="7 8">
    <name type="scientific">Oopsacas minuta</name>
    <dbReference type="NCBI Taxonomy" id="111878"/>
    <lineage>
        <taxon>Eukaryota</taxon>
        <taxon>Metazoa</taxon>
        <taxon>Porifera</taxon>
        <taxon>Hexactinellida</taxon>
        <taxon>Hexasterophora</taxon>
        <taxon>Lyssacinosida</taxon>
        <taxon>Leucopsacidae</taxon>
        <taxon>Oopsacas</taxon>
    </lineage>
</organism>
<dbReference type="PANTHER" id="PTHR10131:SF94">
    <property type="entry name" value="TNF RECEPTOR-ASSOCIATED FACTOR 4"/>
    <property type="match status" value="1"/>
</dbReference>
<sequence>MACYSTEDSEIGDIRVDELESLVFVAGGRGGYRPDLLLAKMTNVEAEMLVCNCCNGITWEACITDELHKTGCRDCLKISGLNARPWEKGRKLVEGLACKCPLDMRGCAWTGHLRDLGGHWDECFKRRKECTLNCKQIIAQDCIAAHVQRYCPNRAVTCQYCGKIVQARIISNHEANVCMEIPTPCPKGCGYQVPKKSVSAHIQTECNCVGIPCVFREIGCDVSVNRGDMQEHLLEDCPQHLTQLMLEFKKMTGKYEEAMRRIEGLEREKTIMKKQMADRRGIYEKITSDESDDAMN</sequence>
<dbReference type="InterPro" id="IPR013083">
    <property type="entry name" value="Znf_RING/FYVE/PHD"/>
</dbReference>
<reference evidence="7 8" key="1">
    <citation type="journal article" date="2023" name="BMC Biol.">
        <title>The compact genome of the sponge Oopsacas minuta (Hexactinellida) is lacking key metazoan core genes.</title>
        <authorList>
            <person name="Santini S."/>
            <person name="Schenkelaars Q."/>
            <person name="Jourda C."/>
            <person name="Duchesne M."/>
            <person name="Belahbib H."/>
            <person name="Rocher C."/>
            <person name="Selva M."/>
            <person name="Riesgo A."/>
            <person name="Vervoort M."/>
            <person name="Leys S.P."/>
            <person name="Kodjabachian L."/>
            <person name="Le Bivic A."/>
            <person name="Borchiellini C."/>
            <person name="Claverie J.M."/>
            <person name="Renard E."/>
        </authorList>
    </citation>
    <scope>NUCLEOTIDE SEQUENCE [LARGE SCALE GENOMIC DNA]</scope>
    <source>
        <strain evidence="7">SPO-2</strain>
    </source>
</reference>
<feature type="coiled-coil region" evidence="5">
    <location>
        <begin position="248"/>
        <end position="275"/>
    </location>
</feature>